<dbReference type="EMBL" id="CP041692">
    <property type="protein sequence ID" value="QDP98286.1"/>
    <property type="molecule type" value="Genomic_DNA"/>
</dbReference>
<feature type="transmembrane region" description="Helical" evidence="8">
    <location>
        <begin position="183"/>
        <end position="200"/>
    </location>
</feature>
<evidence type="ECO:0000313" key="11">
    <source>
        <dbReference type="EMBL" id="QDP98286.1"/>
    </source>
</evidence>
<dbReference type="Proteomes" id="UP000319263">
    <property type="component" value="Chromosome"/>
</dbReference>
<organism evidence="11 12">
    <name type="scientific">Microlunatus elymi</name>
    <dbReference type="NCBI Taxonomy" id="2596828"/>
    <lineage>
        <taxon>Bacteria</taxon>
        <taxon>Bacillati</taxon>
        <taxon>Actinomycetota</taxon>
        <taxon>Actinomycetes</taxon>
        <taxon>Propionibacteriales</taxon>
        <taxon>Propionibacteriaceae</taxon>
        <taxon>Microlunatus</taxon>
    </lineage>
</organism>
<protein>
    <submittedName>
        <fullName evidence="11">Cation transporter</fullName>
    </submittedName>
</protein>
<name>A0A516Q4B9_9ACTN</name>
<dbReference type="PANTHER" id="PTHR11562">
    <property type="entry name" value="CATION EFFLUX PROTEIN/ ZINC TRANSPORTER"/>
    <property type="match status" value="1"/>
</dbReference>
<evidence type="ECO:0000259" key="10">
    <source>
        <dbReference type="Pfam" id="PF16916"/>
    </source>
</evidence>
<dbReference type="InterPro" id="IPR058533">
    <property type="entry name" value="Cation_efflux_TM"/>
</dbReference>
<dbReference type="Gene3D" id="1.20.1510.10">
    <property type="entry name" value="Cation efflux protein transmembrane domain"/>
    <property type="match status" value="1"/>
</dbReference>
<dbReference type="InterPro" id="IPR027470">
    <property type="entry name" value="Cation_efflux_CTD"/>
</dbReference>
<dbReference type="GO" id="GO:0005886">
    <property type="term" value="C:plasma membrane"/>
    <property type="evidence" value="ECO:0007669"/>
    <property type="project" value="TreeGrafter"/>
</dbReference>
<proteinExistence type="inferred from homology"/>
<dbReference type="AlphaFoldDB" id="A0A516Q4B9"/>
<dbReference type="OrthoDB" id="9809646at2"/>
<dbReference type="KEGG" id="mik:FOE78_22380"/>
<keyword evidence="5 8" id="KW-1133">Transmembrane helix</keyword>
<evidence type="ECO:0000256" key="4">
    <source>
        <dbReference type="ARBA" id="ARBA00022692"/>
    </source>
</evidence>
<evidence type="ECO:0000256" key="8">
    <source>
        <dbReference type="SAM" id="Phobius"/>
    </source>
</evidence>
<evidence type="ECO:0000256" key="5">
    <source>
        <dbReference type="ARBA" id="ARBA00022989"/>
    </source>
</evidence>
<dbReference type="Pfam" id="PF16916">
    <property type="entry name" value="ZT_dimer"/>
    <property type="match status" value="1"/>
</dbReference>
<dbReference type="InterPro" id="IPR050681">
    <property type="entry name" value="CDF/SLC30A"/>
</dbReference>
<dbReference type="PANTHER" id="PTHR11562:SF17">
    <property type="entry name" value="RE54080P-RELATED"/>
    <property type="match status" value="1"/>
</dbReference>
<dbReference type="RefSeq" id="WP_143988227.1">
    <property type="nucleotide sequence ID" value="NZ_CP041692.1"/>
</dbReference>
<feature type="transmembrane region" description="Helical" evidence="8">
    <location>
        <begin position="151"/>
        <end position="171"/>
    </location>
</feature>
<gene>
    <name evidence="11" type="ORF">FOE78_22380</name>
</gene>
<keyword evidence="3" id="KW-0813">Transport</keyword>
<feature type="transmembrane region" description="Helical" evidence="8">
    <location>
        <begin position="115"/>
        <end position="139"/>
    </location>
</feature>
<feature type="transmembrane region" description="Helical" evidence="8">
    <location>
        <begin position="21"/>
        <end position="44"/>
    </location>
</feature>
<dbReference type="InterPro" id="IPR002524">
    <property type="entry name" value="Cation_efflux"/>
</dbReference>
<keyword evidence="7 8" id="KW-0472">Membrane</keyword>
<dbReference type="InterPro" id="IPR027469">
    <property type="entry name" value="Cation_efflux_TMD_sf"/>
</dbReference>
<feature type="transmembrane region" description="Helical" evidence="8">
    <location>
        <begin position="80"/>
        <end position="103"/>
    </location>
</feature>
<dbReference type="SUPFAM" id="SSF161111">
    <property type="entry name" value="Cation efflux protein transmembrane domain-like"/>
    <property type="match status" value="1"/>
</dbReference>
<dbReference type="InterPro" id="IPR036837">
    <property type="entry name" value="Cation_efflux_CTD_sf"/>
</dbReference>
<accession>A0A516Q4B9</accession>
<comment type="subcellular location">
    <subcellularLocation>
        <location evidence="1">Membrane</location>
        <topology evidence="1">Multi-pass membrane protein</topology>
    </subcellularLocation>
</comment>
<evidence type="ECO:0000256" key="6">
    <source>
        <dbReference type="ARBA" id="ARBA00023065"/>
    </source>
</evidence>
<evidence type="ECO:0000259" key="9">
    <source>
        <dbReference type="Pfam" id="PF01545"/>
    </source>
</evidence>
<evidence type="ECO:0000313" key="12">
    <source>
        <dbReference type="Proteomes" id="UP000319263"/>
    </source>
</evidence>
<evidence type="ECO:0000256" key="2">
    <source>
        <dbReference type="ARBA" id="ARBA00008873"/>
    </source>
</evidence>
<dbReference type="SUPFAM" id="SSF160240">
    <property type="entry name" value="Cation efflux protein cytoplasmic domain-like"/>
    <property type="match status" value="1"/>
</dbReference>
<dbReference type="NCBIfam" id="TIGR01297">
    <property type="entry name" value="CDF"/>
    <property type="match status" value="1"/>
</dbReference>
<keyword evidence="6" id="KW-0406">Ion transport</keyword>
<feature type="domain" description="Cation efflux protein cytoplasmic" evidence="10">
    <location>
        <begin position="212"/>
        <end position="292"/>
    </location>
</feature>
<evidence type="ECO:0000256" key="7">
    <source>
        <dbReference type="ARBA" id="ARBA00023136"/>
    </source>
</evidence>
<keyword evidence="12" id="KW-1185">Reference proteome</keyword>
<comment type="similarity">
    <text evidence="2">Belongs to the cation diffusion facilitator (CDF) transporter (TC 2.A.4) family. SLC30A subfamily.</text>
</comment>
<dbReference type="GO" id="GO:0005385">
    <property type="term" value="F:zinc ion transmembrane transporter activity"/>
    <property type="evidence" value="ECO:0007669"/>
    <property type="project" value="TreeGrafter"/>
</dbReference>
<sequence>MSGHDHGSSATQNRTRLTIAFMITTGILLVQIVGAAITGSLALLVDAGHMLTDAGGLAIALLAANLMLRPATDRRTWGFARAEVIAATAQAAVLFAVGLFVLVEGIQRLFTPPEIPSGSLLIFGIVGLIGNLISIAVLAGGRQDNFNLRAAFLEVLNDALGSVGVIIAAVVINTTGWQRADSVAALLIGVLILPRAVKLLRETINVLMETTPPGLDLDAVRTHLLGVPHVHEVHDLHASQISSGLPVLTAHITVDAGCFSDGHAPQILDQLQDCVAEHFEVSVEHSTFQLEPATHQQHEHVPHA</sequence>
<reference evidence="11 12" key="1">
    <citation type="submission" date="2019-07" db="EMBL/GenBank/DDBJ databases">
        <title>Microlunatus dokdonensis sp. nov. isolated from the rhizospheric soil of the wild plant Elymus tsukushiensis.</title>
        <authorList>
            <person name="Ghim S.-Y."/>
            <person name="Hwang Y.-J."/>
            <person name="Son J.-S."/>
            <person name="Shin J.-H."/>
        </authorList>
    </citation>
    <scope>NUCLEOTIDE SEQUENCE [LARGE SCALE GENOMIC DNA]</scope>
    <source>
        <strain evidence="11 12">KUDC0627</strain>
    </source>
</reference>
<feature type="domain" description="Cation efflux protein transmembrane" evidence="9">
    <location>
        <begin position="17"/>
        <end position="208"/>
    </location>
</feature>
<keyword evidence="4 8" id="KW-0812">Transmembrane</keyword>
<dbReference type="Pfam" id="PF01545">
    <property type="entry name" value="Cation_efflux"/>
    <property type="match status" value="1"/>
</dbReference>
<feature type="transmembrane region" description="Helical" evidence="8">
    <location>
        <begin position="50"/>
        <end position="68"/>
    </location>
</feature>
<evidence type="ECO:0000256" key="1">
    <source>
        <dbReference type="ARBA" id="ARBA00004141"/>
    </source>
</evidence>
<evidence type="ECO:0000256" key="3">
    <source>
        <dbReference type="ARBA" id="ARBA00022448"/>
    </source>
</evidence>